<evidence type="ECO:0000256" key="3">
    <source>
        <dbReference type="ARBA" id="ARBA00022989"/>
    </source>
</evidence>
<dbReference type="EMBL" id="QXDF01000002">
    <property type="protein sequence ID" value="RIA47510.1"/>
    <property type="molecule type" value="Genomic_DNA"/>
</dbReference>
<evidence type="ECO:0000256" key="4">
    <source>
        <dbReference type="ARBA" id="ARBA00023136"/>
    </source>
</evidence>
<keyword evidence="7" id="KW-1185">Reference proteome</keyword>
<name>A0A397PDC3_9HYPH</name>
<gene>
    <name evidence="6" type="ORF">BXY53_2064</name>
</gene>
<sequence length="213" mass="23446">MKAGLRLLVAVVAVVGLFLAFNYGLHARIPDLLWRTLHFLSFFTILTNGIIALAMALPVLAPESAAGRFFTSPRVRTAIGGYIIIVAAVYHVMLAPLWDPKGLNLIAQIILHTIVPIAFLLDWLVYTRRGETPWHCALTALILPFLYAAWIFAHGAWTGFYPYPFLDVAELGYGQVLLNMTVLTVLFICVELLLVTIDKGLAALQRGSAQTQG</sequence>
<evidence type="ECO:0000313" key="6">
    <source>
        <dbReference type="EMBL" id="RIA47510.1"/>
    </source>
</evidence>
<dbReference type="AlphaFoldDB" id="A0A397PDC3"/>
<feature type="transmembrane region" description="Helical" evidence="5">
    <location>
        <begin position="105"/>
        <end position="125"/>
    </location>
</feature>
<proteinExistence type="predicted"/>
<dbReference type="GO" id="GO:0012505">
    <property type="term" value="C:endomembrane system"/>
    <property type="evidence" value="ECO:0007669"/>
    <property type="project" value="UniProtKB-SubCell"/>
</dbReference>
<organism evidence="6 7">
    <name type="scientific">Dichotomicrobium thermohalophilum</name>
    <dbReference type="NCBI Taxonomy" id="933063"/>
    <lineage>
        <taxon>Bacteria</taxon>
        <taxon>Pseudomonadati</taxon>
        <taxon>Pseudomonadota</taxon>
        <taxon>Alphaproteobacteria</taxon>
        <taxon>Hyphomicrobiales</taxon>
        <taxon>Hyphomicrobiaceae</taxon>
        <taxon>Dichotomicrobium</taxon>
    </lineage>
</organism>
<comment type="caution">
    <text evidence="6">The sequence shown here is derived from an EMBL/GenBank/DDBJ whole genome shotgun (WGS) entry which is preliminary data.</text>
</comment>
<reference evidence="6 7" key="1">
    <citation type="submission" date="2018-08" db="EMBL/GenBank/DDBJ databases">
        <title>Genomic Encyclopedia of Archaeal and Bacterial Type Strains, Phase II (KMG-II): from individual species to whole genera.</title>
        <authorList>
            <person name="Goeker M."/>
        </authorList>
    </citation>
    <scope>NUCLEOTIDE SEQUENCE [LARGE SCALE GENOMIC DNA]</scope>
    <source>
        <strain evidence="6 7">DSM 5002</strain>
    </source>
</reference>
<keyword evidence="3 5" id="KW-1133">Transmembrane helix</keyword>
<evidence type="ECO:0000256" key="5">
    <source>
        <dbReference type="SAM" id="Phobius"/>
    </source>
</evidence>
<comment type="subcellular location">
    <subcellularLocation>
        <location evidence="1">Endomembrane system</location>
        <topology evidence="1">Multi-pass membrane protein</topology>
    </subcellularLocation>
</comment>
<dbReference type="NCBIfam" id="NF038065">
    <property type="entry name" value="Pr6Pr"/>
    <property type="match status" value="1"/>
</dbReference>
<dbReference type="RefSeq" id="WP_119061892.1">
    <property type="nucleotide sequence ID" value="NZ_QXDF01000002.1"/>
</dbReference>
<evidence type="ECO:0000256" key="1">
    <source>
        <dbReference type="ARBA" id="ARBA00004127"/>
    </source>
</evidence>
<keyword evidence="4 5" id="KW-0472">Membrane</keyword>
<accession>A0A397PDC3</accession>
<dbReference type="GO" id="GO:0016020">
    <property type="term" value="C:membrane"/>
    <property type="evidence" value="ECO:0007669"/>
    <property type="project" value="InterPro"/>
</dbReference>
<keyword evidence="2 5" id="KW-0812">Transmembrane</keyword>
<dbReference type="Proteomes" id="UP000266273">
    <property type="component" value="Unassembled WGS sequence"/>
</dbReference>
<dbReference type="Pfam" id="PF04750">
    <property type="entry name" value="Far-17a_AIG1"/>
    <property type="match status" value="1"/>
</dbReference>
<feature type="transmembrane region" description="Helical" evidence="5">
    <location>
        <begin position="137"/>
        <end position="157"/>
    </location>
</feature>
<dbReference type="InterPro" id="IPR006838">
    <property type="entry name" value="ADTRP_AIG1"/>
</dbReference>
<feature type="transmembrane region" description="Helical" evidence="5">
    <location>
        <begin position="73"/>
        <end position="93"/>
    </location>
</feature>
<evidence type="ECO:0000313" key="7">
    <source>
        <dbReference type="Proteomes" id="UP000266273"/>
    </source>
</evidence>
<feature type="transmembrane region" description="Helical" evidence="5">
    <location>
        <begin position="177"/>
        <end position="197"/>
    </location>
</feature>
<dbReference type="OrthoDB" id="9809977at2"/>
<evidence type="ECO:0000256" key="2">
    <source>
        <dbReference type="ARBA" id="ARBA00022692"/>
    </source>
</evidence>
<feature type="transmembrane region" description="Helical" evidence="5">
    <location>
        <begin position="37"/>
        <end position="61"/>
    </location>
</feature>
<protein>
    <submittedName>
        <fullName evidence="6">FAR-17a/AIG1-like protein</fullName>
    </submittedName>
</protein>
<dbReference type="InterPro" id="IPR049713">
    <property type="entry name" value="Pr6Pr-like"/>
</dbReference>